<feature type="domain" description="HTH lysR-type" evidence="5">
    <location>
        <begin position="5"/>
        <end position="62"/>
    </location>
</feature>
<evidence type="ECO:0000313" key="6">
    <source>
        <dbReference type="EMBL" id="MCQ8186243.1"/>
    </source>
</evidence>
<dbReference type="PANTHER" id="PTHR30537">
    <property type="entry name" value="HTH-TYPE TRANSCRIPTIONAL REGULATOR"/>
    <property type="match status" value="1"/>
</dbReference>
<dbReference type="InterPro" id="IPR036388">
    <property type="entry name" value="WH-like_DNA-bd_sf"/>
</dbReference>
<keyword evidence="2" id="KW-0805">Transcription regulation</keyword>
<dbReference type="FunFam" id="1.10.10.10:FF:000038">
    <property type="entry name" value="Glycine cleavage system transcriptional activator"/>
    <property type="match status" value="1"/>
</dbReference>
<dbReference type="SUPFAM" id="SSF53850">
    <property type="entry name" value="Periplasmic binding protein-like II"/>
    <property type="match status" value="1"/>
</dbReference>
<sequence>MRKLPPLNALRAFEAAGRHLSFSKAADELAVTPGAISQQMRILENWLGTPLFTRDPKGLQLTEAGLAALPQMREGFDRLAAGTRLMQAGTGPSKVTVSVAPSFASKWLVPRLDDFQQQRPETDIYVHADMEIVDFGSADVDVAVRFGRGGYDGLVSERLMGETIVPVCSPALTKGQNALRSPEDLAHHTLIHDDSDKDGMPNWEMWLRAAGIEAASGTRGPRFNQSSLAIEAAVAGKGVALARYALAVADLEAARLVIPFAHETPTDFAYWLVYPEAKAVLPDVSAFTGWLKAEAERSLQAR</sequence>
<dbReference type="Proteomes" id="UP001142610">
    <property type="component" value="Unassembled WGS sequence"/>
</dbReference>
<evidence type="ECO:0000313" key="7">
    <source>
        <dbReference type="Proteomes" id="UP001142610"/>
    </source>
</evidence>
<dbReference type="InterPro" id="IPR000847">
    <property type="entry name" value="LysR_HTH_N"/>
</dbReference>
<evidence type="ECO:0000256" key="4">
    <source>
        <dbReference type="ARBA" id="ARBA00023163"/>
    </source>
</evidence>
<dbReference type="AlphaFoldDB" id="A0A9X2RKX9"/>
<comment type="caution">
    <text evidence="6">The sequence shown here is derived from an EMBL/GenBank/DDBJ whole genome shotgun (WGS) entry which is preliminary data.</text>
</comment>
<dbReference type="InterPro" id="IPR058163">
    <property type="entry name" value="LysR-type_TF_proteobact-type"/>
</dbReference>
<dbReference type="SUPFAM" id="SSF46785">
    <property type="entry name" value="Winged helix' DNA-binding domain"/>
    <property type="match status" value="1"/>
</dbReference>
<proteinExistence type="inferred from homology"/>
<dbReference type="InterPro" id="IPR036390">
    <property type="entry name" value="WH_DNA-bd_sf"/>
</dbReference>
<evidence type="ECO:0000256" key="1">
    <source>
        <dbReference type="ARBA" id="ARBA00009437"/>
    </source>
</evidence>
<keyword evidence="4" id="KW-0804">Transcription</keyword>
<dbReference type="FunFam" id="3.40.190.10:FF:000017">
    <property type="entry name" value="Glycine cleavage system transcriptional activator"/>
    <property type="match status" value="1"/>
</dbReference>
<dbReference type="Pfam" id="PF00126">
    <property type="entry name" value="HTH_1"/>
    <property type="match status" value="1"/>
</dbReference>
<dbReference type="PANTHER" id="PTHR30537:SF26">
    <property type="entry name" value="GLYCINE CLEAVAGE SYSTEM TRANSCRIPTIONAL ACTIVATOR"/>
    <property type="match status" value="1"/>
</dbReference>
<accession>A0A9X2RKX9</accession>
<dbReference type="CDD" id="cd08432">
    <property type="entry name" value="PBP2_GcdR_TrpI_HvrB_AmpR_like"/>
    <property type="match status" value="1"/>
</dbReference>
<protein>
    <submittedName>
        <fullName evidence="6">Transcriptional regulator GcvA</fullName>
    </submittedName>
</protein>
<dbReference type="GO" id="GO:0043565">
    <property type="term" value="F:sequence-specific DNA binding"/>
    <property type="evidence" value="ECO:0007669"/>
    <property type="project" value="TreeGrafter"/>
</dbReference>
<dbReference type="Pfam" id="PF03466">
    <property type="entry name" value="LysR_substrate"/>
    <property type="match status" value="1"/>
</dbReference>
<evidence type="ECO:0000259" key="5">
    <source>
        <dbReference type="PROSITE" id="PS50931"/>
    </source>
</evidence>
<dbReference type="PRINTS" id="PR00039">
    <property type="entry name" value="HTHLYSR"/>
</dbReference>
<comment type="similarity">
    <text evidence="1">Belongs to the LysR transcriptional regulatory family.</text>
</comment>
<dbReference type="Gene3D" id="3.40.190.10">
    <property type="entry name" value="Periplasmic binding protein-like II"/>
    <property type="match status" value="2"/>
</dbReference>
<evidence type="ECO:0000256" key="2">
    <source>
        <dbReference type="ARBA" id="ARBA00023015"/>
    </source>
</evidence>
<dbReference type="NCBIfam" id="NF008352">
    <property type="entry name" value="PRK11139.1"/>
    <property type="match status" value="1"/>
</dbReference>
<keyword evidence="3" id="KW-0238">DNA-binding</keyword>
<dbReference type="InterPro" id="IPR005119">
    <property type="entry name" value="LysR_subst-bd"/>
</dbReference>
<keyword evidence="7" id="KW-1185">Reference proteome</keyword>
<dbReference type="EMBL" id="JANIBC010000015">
    <property type="protein sequence ID" value="MCQ8186243.1"/>
    <property type="molecule type" value="Genomic_DNA"/>
</dbReference>
<organism evidence="6 7">
    <name type="scientific">Parvularcula maris</name>
    <dbReference type="NCBI Taxonomy" id="2965077"/>
    <lineage>
        <taxon>Bacteria</taxon>
        <taxon>Pseudomonadati</taxon>
        <taxon>Pseudomonadota</taxon>
        <taxon>Alphaproteobacteria</taxon>
        <taxon>Parvularculales</taxon>
        <taxon>Parvularculaceae</taxon>
        <taxon>Parvularcula</taxon>
    </lineage>
</organism>
<gene>
    <name evidence="6" type="primary">gcvA</name>
    <name evidence="6" type="ORF">NOG11_12715</name>
</gene>
<evidence type="ECO:0000256" key="3">
    <source>
        <dbReference type="ARBA" id="ARBA00023125"/>
    </source>
</evidence>
<dbReference type="GO" id="GO:0003700">
    <property type="term" value="F:DNA-binding transcription factor activity"/>
    <property type="evidence" value="ECO:0007669"/>
    <property type="project" value="InterPro"/>
</dbReference>
<name>A0A9X2RKX9_9PROT</name>
<dbReference type="RefSeq" id="WP_256620146.1">
    <property type="nucleotide sequence ID" value="NZ_JANIBC010000015.1"/>
</dbReference>
<dbReference type="PROSITE" id="PS50931">
    <property type="entry name" value="HTH_LYSR"/>
    <property type="match status" value="1"/>
</dbReference>
<dbReference type="Gene3D" id="1.10.10.10">
    <property type="entry name" value="Winged helix-like DNA-binding domain superfamily/Winged helix DNA-binding domain"/>
    <property type="match status" value="1"/>
</dbReference>
<reference evidence="6" key="1">
    <citation type="submission" date="2022-07" db="EMBL/GenBank/DDBJ databases">
        <title>Parvularcula maris sp. nov., an algicidal bacterium isolated from seawater.</title>
        <authorList>
            <person name="Li F."/>
        </authorList>
    </citation>
    <scope>NUCLEOTIDE SEQUENCE</scope>
    <source>
        <strain evidence="6">BGMRC 0090</strain>
    </source>
</reference>
<dbReference type="GO" id="GO:0006351">
    <property type="term" value="P:DNA-templated transcription"/>
    <property type="evidence" value="ECO:0007669"/>
    <property type="project" value="TreeGrafter"/>
</dbReference>